<dbReference type="AlphaFoldDB" id="A0A556CEV4"/>
<gene>
    <name evidence="2" type="ORF">FO013_12525</name>
</gene>
<reference evidence="2 3" key="1">
    <citation type="submission" date="2019-07" db="EMBL/GenBank/DDBJ databases">
        <title>Draft genome sequence of Brevibacterium aurantiacum XU54 isolated from Xinjiang China.</title>
        <authorList>
            <person name="Xu X."/>
        </authorList>
    </citation>
    <scope>NUCLEOTIDE SEQUENCE [LARGE SCALE GENOMIC DNA]</scope>
    <source>
        <strain evidence="2 3">XU54</strain>
    </source>
</reference>
<organism evidence="2 3">
    <name type="scientific">Brevibacterium aurantiacum</name>
    <dbReference type="NCBI Taxonomy" id="273384"/>
    <lineage>
        <taxon>Bacteria</taxon>
        <taxon>Bacillati</taxon>
        <taxon>Actinomycetota</taxon>
        <taxon>Actinomycetes</taxon>
        <taxon>Micrococcales</taxon>
        <taxon>Brevibacteriaceae</taxon>
        <taxon>Brevibacterium</taxon>
    </lineage>
</organism>
<keyword evidence="1" id="KW-1133">Transmembrane helix</keyword>
<accession>A0A556CEV4</accession>
<feature type="transmembrane region" description="Helical" evidence="1">
    <location>
        <begin position="51"/>
        <end position="79"/>
    </location>
</feature>
<keyword evidence="1" id="KW-0472">Membrane</keyword>
<proteinExistence type="predicted"/>
<dbReference type="RefSeq" id="WP_143922858.1">
    <property type="nucleotide sequence ID" value="NZ_VLTK01000006.1"/>
</dbReference>
<name>A0A556CEV4_BREAU</name>
<keyword evidence="1" id="KW-0812">Transmembrane</keyword>
<dbReference type="Proteomes" id="UP000316406">
    <property type="component" value="Unassembled WGS sequence"/>
</dbReference>
<evidence type="ECO:0000313" key="2">
    <source>
        <dbReference type="EMBL" id="TSI15568.1"/>
    </source>
</evidence>
<evidence type="ECO:0000256" key="1">
    <source>
        <dbReference type="SAM" id="Phobius"/>
    </source>
</evidence>
<dbReference type="EMBL" id="VLTK01000006">
    <property type="protein sequence ID" value="TSI15568.1"/>
    <property type="molecule type" value="Genomic_DNA"/>
</dbReference>
<keyword evidence="3" id="KW-1185">Reference proteome</keyword>
<protein>
    <submittedName>
        <fullName evidence="2">Uncharacterized protein</fullName>
    </submittedName>
</protein>
<evidence type="ECO:0000313" key="3">
    <source>
        <dbReference type="Proteomes" id="UP000316406"/>
    </source>
</evidence>
<comment type="caution">
    <text evidence="2">The sequence shown here is derived from an EMBL/GenBank/DDBJ whole genome shotgun (WGS) entry which is preliminary data.</text>
</comment>
<sequence>MLATVWLVIAVSFVVGLAVKASTRAVGTVFATLWFVAIMADSAVPESRETLIATAQTCAATFAGSLVAFFVGFVLLGLLRDRRNRKSRAA</sequence>